<dbReference type="PANTHER" id="PTHR45740">
    <property type="entry name" value="POLY [ADP-RIBOSE] POLYMERASE"/>
    <property type="match status" value="1"/>
</dbReference>
<sequence>MHIDQAIGSKDGSDRPKLTVQAISVELFAISKAEGEKIRKILSKEIKDTFLFEEDYKHDKIKSISKETWKKMTSAAMKDHVWIEKDRDTLTFKGQKDNVKGTKTQILEILLNDKPDSHAVSPSGRNSNHQSGNKKGTPGYWLQQCDEADVPAYWKHFQDGKTCTALEKVYAGGNKISSGPIKTAHRSMTADLDLASYANEHWFFHGTFDQYVDNIINKGLDDRLGEIKACLDVEFMPLNHQLRLINESSSKRQNKDRKMLLTRLLLGNMYVTKEAKQFKTPPCADCLKTDCTKGHHTLFDSVVADGKWLFREFIVYRSEQCYPEYLITYDRVR</sequence>
<comment type="caution">
    <text evidence="2">The sequence shown here is derived from an EMBL/GenBank/DDBJ whole genome shotgun (WGS) entry which is preliminary data.</text>
</comment>
<keyword evidence="3" id="KW-1185">Reference proteome</keyword>
<reference evidence="2" key="1">
    <citation type="submission" date="2021-03" db="EMBL/GenBank/DDBJ databases">
        <authorList>
            <person name="Bekaert M."/>
        </authorList>
    </citation>
    <scope>NUCLEOTIDE SEQUENCE</scope>
</reference>
<evidence type="ECO:0000313" key="3">
    <source>
        <dbReference type="Proteomes" id="UP000683360"/>
    </source>
</evidence>
<dbReference type="EC" id="2.4.2.30" evidence="2"/>
<dbReference type="InterPro" id="IPR051712">
    <property type="entry name" value="ARTD-AVP"/>
</dbReference>
<dbReference type="Proteomes" id="UP000683360">
    <property type="component" value="Unassembled WGS sequence"/>
</dbReference>
<keyword evidence="2" id="KW-0808">Transferase</keyword>
<name>A0A8S3RRY5_MYTED</name>
<dbReference type="SUPFAM" id="SSF56399">
    <property type="entry name" value="ADP-ribosylation"/>
    <property type="match status" value="1"/>
</dbReference>
<dbReference type="Gene3D" id="3.90.228.10">
    <property type="match status" value="1"/>
</dbReference>
<feature type="region of interest" description="Disordered" evidence="1">
    <location>
        <begin position="115"/>
        <end position="138"/>
    </location>
</feature>
<organism evidence="2 3">
    <name type="scientific">Mytilus edulis</name>
    <name type="common">Blue mussel</name>
    <dbReference type="NCBI Taxonomy" id="6550"/>
    <lineage>
        <taxon>Eukaryota</taxon>
        <taxon>Metazoa</taxon>
        <taxon>Spiralia</taxon>
        <taxon>Lophotrochozoa</taxon>
        <taxon>Mollusca</taxon>
        <taxon>Bivalvia</taxon>
        <taxon>Autobranchia</taxon>
        <taxon>Pteriomorphia</taxon>
        <taxon>Mytilida</taxon>
        <taxon>Mytiloidea</taxon>
        <taxon>Mytilidae</taxon>
        <taxon>Mytilinae</taxon>
        <taxon>Mytilus</taxon>
    </lineage>
</organism>
<dbReference type="AlphaFoldDB" id="A0A8S3RRY5"/>
<evidence type="ECO:0000313" key="2">
    <source>
        <dbReference type="EMBL" id="CAG2207624.1"/>
    </source>
</evidence>
<dbReference type="GO" id="GO:0003950">
    <property type="term" value="F:NAD+ poly-ADP-ribosyltransferase activity"/>
    <property type="evidence" value="ECO:0007669"/>
    <property type="project" value="UniProtKB-EC"/>
</dbReference>
<feature type="compositionally biased region" description="Polar residues" evidence="1">
    <location>
        <begin position="123"/>
        <end position="134"/>
    </location>
</feature>
<dbReference type="GO" id="GO:0005634">
    <property type="term" value="C:nucleus"/>
    <property type="evidence" value="ECO:0007669"/>
    <property type="project" value="TreeGrafter"/>
</dbReference>
<dbReference type="EMBL" id="CAJPWZ010001081">
    <property type="protein sequence ID" value="CAG2207624.1"/>
    <property type="molecule type" value="Genomic_DNA"/>
</dbReference>
<dbReference type="PANTHER" id="PTHR45740:SF2">
    <property type="entry name" value="POLY [ADP-RIBOSE] POLYMERASE"/>
    <property type="match status" value="1"/>
</dbReference>
<proteinExistence type="predicted"/>
<protein>
    <submittedName>
        <fullName evidence="2">TNKS</fullName>
        <ecNumber evidence="2">2.4.2.30</ecNumber>
    </submittedName>
</protein>
<gene>
    <name evidence="2" type="ORF">MEDL_21883</name>
</gene>
<accession>A0A8S3RRY5</accession>
<keyword evidence="2" id="KW-0328">Glycosyltransferase</keyword>
<dbReference type="GO" id="GO:1990404">
    <property type="term" value="F:NAD+-protein mono-ADP-ribosyltransferase activity"/>
    <property type="evidence" value="ECO:0007669"/>
    <property type="project" value="TreeGrafter"/>
</dbReference>
<dbReference type="OrthoDB" id="411019at2759"/>
<evidence type="ECO:0000256" key="1">
    <source>
        <dbReference type="SAM" id="MobiDB-lite"/>
    </source>
</evidence>